<comment type="caution">
    <text evidence="1">The sequence shown here is derived from an EMBL/GenBank/DDBJ whole genome shotgun (WGS) entry which is preliminary data.</text>
</comment>
<proteinExistence type="predicted"/>
<accession>A0ACB8BH21</accession>
<sequence length="174" mass="18413">MAPFPSPSLLAALAIVMMLPVHAVSVVKKSSATSTSDIQSYLDDHNNERSQYGAAALVWNDTLATAAQTWADGCVFEHSGGSLGPYGENLAAGTGTYTIADAIGDWDAESSQYDPSNPQASHWTQVVWKSTTDLGCAVQSCSGIFAASYGPAQYYVCEYYPAGNVIGEFPENVQ</sequence>
<evidence type="ECO:0000313" key="1">
    <source>
        <dbReference type="EMBL" id="KAH7924864.1"/>
    </source>
</evidence>
<organism evidence="1 2">
    <name type="scientific">Leucogyrophana mollusca</name>
    <dbReference type="NCBI Taxonomy" id="85980"/>
    <lineage>
        <taxon>Eukaryota</taxon>
        <taxon>Fungi</taxon>
        <taxon>Dikarya</taxon>
        <taxon>Basidiomycota</taxon>
        <taxon>Agaricomycotina</taxon>
        <taxon>Agaricomycetes</taxon>
        <taxon>Agaricomycetidae</taxon>
        <taxon>Boletales</taxon>
        <taxon>Boletales incertae sedis</taxon>
        <taxon>Leucogyrophana</taxon>
    </lineage>
</organism>
<protein>
    <submittedName>
        <fullName evidence="1">PR-1-like protein</fullName>
    </submittedName>
</protein>
<keyword evidence="2" id="KW-1185">Reference proteome</keyword>
<dbReference type="EMBL" id="MU266414">
    <property type="protein sequence ID" value="KAH7924864.1"/>
    <property type="molecule type" value="Genomic_DNA"/>
</dbReference>
<evidence type="ECO:0000313" key="2">
    <source>
        <dbReference type="Proteomes" id="UP000790709"/>
    </source>
</evidence>
<name>A0ACB8BH21_9AGAM</name>
<dbReference type="Proteomes" id="UP000790709">
    <property type="component" value="Unassembled WGS sequence"/>
</dbReference>
<reference evidence="1" key="1">
    <citation type="journal article" date="2021" name="New Phytol.">
        <title>Evolutionary innovations through gain and loss of genes in the ectomycorrhizal Boletales.</title>
        <authorList>
            <person name="Wu G."/>
            <person name="Miyauchi S."/>
            <person name="Morin E."/>
            <person name="Kuo A."/>
            <person name="Drula E."/>
            <person name="Varga T."/>
            <person name="Kohler A."/>
            <person name="Feng B."/>
            <person name="Cao Y."/>
            <person name="Lipzen A."/>
            <person name="Daum C."/>
            <person name="Hundley H."/>
            <person name="Pangilinan J."/>
            <person name="Johnson J."/>
            <person name="Barry K."/>
            <person name="LaButti K."/>
            <person name="Ng V."/>
            <person name="Ahrendt S."/>
            <person name="Min B."/>
            <person name="Choi I.G."/>
            <person name="Park H."/>
            <person name="Plett J.M."/>
            <person name="Magnuson J."/>
            <person name="Spatafora J.W."/>
            <person name="Nagy L.G."/>
            <person name="Henrissat B."/>
            <person name="Grigoriev I.V."/>
            <person name="Yang Z.L."/>
            <person name="Xu J."/>
            <person name="Martin F.M."/>
        </authorList>
    </citation>
    <scope>NUCLEOTIDE SEQUENCE</scope>
    <source>
        <strain evidence="1">KUC20120723A-06</strain>
    </source>
</reference>
<gene>
    <name evidence="1" type="ORF">BV22DRAFT_1034657</name>
</gene>